<dbReference type="EMBL" id="LR796697">
    <property type="protein sequence ID" value="CAB4160124.1"/>
    <property type="molecule type" value="Genomic_DNA"/>
</dbReference>
<protein>
    <submittedName>
        <fullName evidence="1">Uncharacterized protein</fullName>
    </submittedName>
</protein>
<gene>
    <name evidence="1" type="ORF">UFOVP723_72</name>
</gene>
<organism evidence="1">
    <name type="scientific">uncultured Caudovirales phage</name>
    <dbReference type="NCBI Taxonomy" id="2100421"/>
    <lineage>
        <taxon>Viruses</taxon>
        <taxon>Duplodnaviria</taxon>
        <taxon>Heunggongvirae</taxon>
        <taxon>Uroviricota</taxon>
        <taxon>Caudoviricetes</taxon>
        <taxon>Peduoviridae</taxon>
        <taxon>Maltschvirus</taxon>
        <taxon>Maltschvirus maltsch</taxon>
    </lineage>
</organism>
<proteinExistence type="predicted"/>
<evidence type="ECO:0000313" key="1">
    <source>
        <dbReference type="EMBL" id="CAB4160124.1"/>
    </source>
</evidence>
<reference evidence="1" key="1">
    <citation type="submission" date="2020-04" db="EMBL/GenBank/DDBJ databases">
        <authorList>
            <person name="Chiriac C."/>
            <person name="Salcher M."/>
            <person name="Ghai R."/>
            <person name="Kavagutti S V."/>
        </authorList>
    </citation>
    <scope>NUCLEOTIDE SEQUENCE</scope>
</reference>
<accession>A0A6J5NY28</accession>
<sequence>MRLVIFILLFCSYIHSQCNGTQSFTLTPPPVAGTYLPGQTVTACYTMTGYTQAGTNWIDGFDLTLGAGWASVAPQTAPANCGGNATGGQWVWKTSVTSTTTPIVTVGPGYFFDLTVDGNPGNDFGDSGSCTWTFCVTLTVANVCTPQSLLLQVTAGPDGLWGSYNSNSCDAVTPFTVFNGTINTTPIVLGAIQHN</sequence>
<name>A0A6J5NY28_9CAUD</name>